<protein>
    <submittedName>
        <fullName evidence="1">Uncharacterized protein</fullName>
    </submittedName>
</protein>
<name>A0A1R4HB97_9GAMM</name>
<gene>
    <name evidence="1" type="ORF">CRENPOLYSF2_3310001</name>
</gene>
<evidence type="ECO:0000313" key="2">
    <source>
        <dbReference type="Proteomes" id="UP000195442"/>
    </source>
</evidence>
<proteinExistence type="predicted"/>
<organism evidence="1 2">
    <name type="scientific">Crenothrix polyspora</name>
    <dbReference type="NCBI Taxonomy" id="360316"/>
    <lineage>
        <taxon>Bacteria</taxon>
        <taxon>Pseudomonadati</taxon>
        <taxon>Pseudomonadota</taxon>
        <taxon>Gammaproteobacteria</taxon>
        <taxon>Methylococcales</taxon>
        <taxon>Crenotrichaceae</taxon>
        <taxon>Crenothrix</taxon>
    </lineage>
</organism>
<evidence type="ECO:0000313" key="1">
    <source>
        <dbReference type="EMBL" id="SJM93446.1"/>
    </source>
</evidence>
<reference evidence="2" key="1">
    <citation type="submission" date="2017-02" db="EMBL/GenBank/DDBJ databases">
        <authorList>
            <person name="Daims H."/>
        </authorList>
    </citation>
    <scope>NUCLEOTIDE SEQUENCE [LARGE SCALE GENOMIC DNA]</scope>
</reference>
<keyword evidence="2" id="KW-1185">Reference proteome</keyword>
<dbReference type="Proteomes" id="UP000195442">
    <property type="component" value="Unassembled WGS sequence"/>
</dbReference>
<accession>A0A1R4HB97</accession>
<dbReference type="EMBL" id="FUKJ01000259">
    <property type="protein sequence ID" value="SJM93446.1"/>
    <property type="molecule type" value="Genomic_DNA"/>
</dbReference>
<dbReference type="AlphaFoldDB" id="A0A1R4HB97"/>
<sequence length="133" mass="13964">MEERAGNALPSKALDAFAKKISALQPQSNATFYAASRVNVCAAPPKFGAAPQIVVIAKSDGSIACGTQGISLAQMRKELGHIKVFSALKKSDGKIRPAVCGIATGRFNVYVIDKSGLLNATEHGFSLWSSLVD</sequence>